<accession>A0A8C5AIF5</accession>
<keyword evidence="2" id="KW-1185">Reference proteome</keyword>
<dbReference type="Ensembl" id="ENSGMOT00000064391.1">
    <property type="protein sequence ID" value="ENSGMOP00000032562.1"/>
    <property type="gene ID" value="ENSGMOG00000024167.1"/>
</dbReference>
<reference evidence="1" key="1">
    <citation type="submission" date="2025-08" db="UniProtKB">
        <authorList>
            <consortium name="Ensembl"/>
        </authorList>
    </citation>
    <scope>IDENTIFICATION</scope>
</reference>
<evidence type="ECO:0000313" key="2">
    <source>
        <dbReference type="Proteomes" id="UP000694546"/>
    </source>
</evidence>
<reference evidence="1" key="2">
    <citation type="submission" date="2025-09" db="UniProtKB">
        <authorList>
            <consortium name="Ensembl"/>
        </authorList>
    </citation>
    <scope>IDENTIFICATION</scope>
</reference>
<organism evidence="1 2">
    <name type="scientific">Gadus morhua</name>
    <name type="common">Atlantic cod</name>
    <dbReference type="NCBI Taxonomy" id="8049"/>
    <lineage>
        <taxon>Eukaryota</taxon>
        <taxon>Metazoa</taxon>
        <taxon>Chordata</taxon>
        <taxon>Craniata</taxon>
        <taxon>Vertebrata</taxon>
        <taxon>Euteleostomi</taxon>
        <taxon>Actinopterygii</taxon>
        <taxon>Neopterygii</taxon>
        <taxon>Teleostei</taxon>
        <taxon>Neoteleostei</taxon>
        <taxon>Acanthomorphata</taxon>
        <taxon>Zeiogadaria</taxon>
        <taxon>Gadariae</taxon>
        <taxon>Gadiformes</taxon>
        <taxon>Gadoidei</taxon>
        <taxon>Gadidae</taxon>
        <taxon>Gadus</taxon>
    </lineage>
</organism>
<protein>
    <submittedName>
        <fullName evidence="1">Uncharacterized protein</fullName>
    </submittedName>
</protein>
<dbReference type="Proteomes" id="UP000694546">
    <property type="component" value="Chromosome 9"/>
</dbReference>
<evidence type="ECO:0000313" key="1">
    <source>
        <dbReference type="Ensembl" id="ENSGMOP00000032562.1"/>
    </source>
</evidence>
<name>A0A8C5AIF5_GADMO</name>
<proteinExistence type="predicted"/>
<dbReference type="AlphaFoldDB" id="A0A8C5AIF5"/>
<sequence length="138" mass="15211">RSSHVAAYFSCDIDSLFPSNCPSFHPSIHPSVPIYIRQESPSSAHPKPALSPVRWEAGVKDGDVCVCVQVCLRLSVCVCACMFNCAFVCMCACIEICCFLYLPLGDFDAFIRQPFVHTFTHRRQSQPRRATASSSGSS</sequence>